<dbReference type="SUPFAM" id="SSF55781">
    <property type="entry name" value="GAF domain-like"/>
    <property type="match status" value="1"/>
</dbReference>
<reference evidence="5 6" key="1">
    <citation type="submission" date="2023-07" db="EMBL/GenBank/DDBJ databases">
        <title>Sequencing the genomes of 1000 actinobacteria strains.</title>
        <authorList>
            <person name="Klenk H.-P."/>
        </authorList>
    </citation>
    <scope>NUCLEOTIDE SEQUENCE [LARGE SCALE GENOMIC DNA]</scope>
    <source>
        <strain evidence="5 6">DSM 45805</strain>
    </source>
</reference>
<keyword evidence="6" id="KW-1185">Reference proteome</keyword>
<sequence>MDANTAVQAAERTGVAERYRELCADASAALGIDVPSPRLDLPWENHARPVLSRIWNAAMGETLRSLDGTGSARQRELVDLLGRIREVEAELAEARLAERHVLLRRVAGALASVRDARTVDELLGRVPEAGCRLGFDRVLVSRVEDSVWRLHTMCVVREPRWADEIVAVGKASPPQLDGRLVEADVVRRAEPRLIFDAQHSDRVDRDLIRVTRSTSYGVAPLTVHGEVAGLLHGDCYHQRRDVDATDQALLSVMAEALSHSLGRLMLMDGVAVLRGAAEALMTNPAAVRPPVPPAPPAAADLTAREVQVMELLAAGHSNRHIARQLVISERTAKTHVTHILRKLGVTSRAEAIACWLTARRS</sequence>
<accession>A0ABU0F4L2</accession>
<protein>
    <submittedName>
        <fullName evidence="5">DNA-binding CsgD family transcriptional regulator/GAF domain-containing protein</fullName>
    </submittedName>
</protein>
<keyword evidence="2 5" id="KW-0238">DNA-binding</keyword>
<dbReference type="InterPro" id="IPR029016">
    <property type="entry name" value="GAF-like_dom_sf"/>
</dbReference>
<dbReference type="GO" id="GO:0003677">
    <property type="term" value="F:DNA binding"/>
    <property type="evidence" value="ECO:0007669"/>
    <property type="project" value="UniProtKB-KW"/>
</dbReference>
<dbReference type="InterPro" id="IPR000792">
    <property type="entry name" value="Tscrpt_reg_LuxR_C"/>
</dbReference>
<dbReference type="SMART" id="SM00421">
    <property type="entry name" value="HTH_LUXR"/>
    <property type="match status" value="1"/>
</dbReference>
<dbReference type="PROSITE" id="PS50043">
    <property type="entry name" value="HTH_LUXR_2"/>
    <property type="match status" value="1"/>
</dbReference>
<dbReference type="PRINTS" id="PR00038">
    <property type="entry name" value="HTHLUXR"/>
</dbReference>
<dbReference type="PANTHER" id="PTHR44688">
    <property type="entry name" value="DNA-BINDING TRANSCRIPTIONAL ACTIVATOR DEVR_DOSR"/>
    <property type="match status" value="1"/>
</dbReference>
<keyword evidence="1" id="KW-0805">Transcription regulation</keyword>
<evidence type="ECO:0000256" key="1">
    <source>
        <dbReference type="ARBA" id="ARBA00023015"/>
    </source>
</evidence>
<dbReference type="CDD" id="cd06170">
    <property type="entry name" value="LuxR_C_like"/>
    <property type="match status" value="1"/>
</dbReference>
<dbReference type="Gene3D" id="1.10.10.10">
    <property type="entry name" value="Winged helix-like DNA-binding domain superfamily/Winged helix DNA-binding domain"/>
    <property type="match status" value="1"/>
</dbReference>
<dbReference type="RefSeq" id="WP_306997775.1">
    <property type="nucleotide sequence ID" value="NZ_JAUSUT010000001.1"/>
</dbReference>
<evidence type="ECO:0000313" key="5">
    <source>
        <dbReference type="EMBL" id="MDQ0382519.1"/>
    </source>
</evidence>
<dbReference type="PANTHER" id="PTHR44688:SF16">
    <property type="entry name" value="DNA-BINDING TRANSCRIPTIONAL ACTIVATOR DEVR_DOSR"/>
    <property type="match status" value="1"/>
</dbReference>
<keyword evidence="5" id="KW-0808">Transferase</keyword>
<dbReference type="SUPFAM" id="SSF46894">
    <property type="entry name" value="C-terminal effector domain of the bipartite response regulators"/>
    <property type="match status" value="1"/>
</dbReference>
<evidence type="ECO:0000313" key="6">
    <source>
        <dbReference type="Proteomes" id="UP001229651"/>
    </source>
</evidence>
<dbReference type="Pfam" id="PF00196">
    <property type="entry name" value="GerE"/>
    <property type="match status" value="1"/>
</dbReference>
<organism evidence="5 6">
    <name type="scientific">Amycolatopsis thermophila</name>
    <dbReference type="NCBI Taxonomy" id="206084"/>
    <lineage>
        <taxon>Bacteria</taxon>
        <taxon>Bacillati</taxon>
        <taxon>Actinomycetota</taxon>
        <taxon>Actinomycetes</taxon>
        <taxon>Pseudonocardiales</taxon>
        <taxon>Pseudonocardiaceae</taxon>
        <taxon>Amycolatopsis</taxon>
    </lineage>
</organism>
<keyword evidence="3" id="KW-0804">Transcription</keyword>
<dbReference type="Proteomes" id="UP001229651">
    <property type="component" value="Unassembled WGS sequence"/>
</dbReference>
<proteinExistence type="predicted"/>
<dbReference type="EMBL" id="JAUSUT010000001">
    <property type="protein sequence ID" value="MDQ0382519.1"/>
    <property type="molecule type" value="Genomic_DNA"/>
</dbReference>
<gene>
    <name evidence="5" type="ORF">FB470_006513</name>
</gene>
<keyword evidence="5" id="KW-0328">Glycosyltransferase</keyword>
<dbReference type="GO" id="GO:0016757">
    <property type="term" value="F:glycosyltransferase activity"/>
    <property type="evidence" value="ECO:0007669"/>
    <property type="project" value="UniProtKB-KW"/>
</dbReference>
<dbReference type="InterPro" id="IPR003018">
    <property type="entry name" value="GAF"/>
</dbReference>
<dbReference type="Gene3D" id="3.30.450.40">
    <property type="match status" value="1"/>
</dbReference>
<evidence type="ECO:0000256" key="2">
    <source>
        <dbReference type="ARBA" id="ARBA00023125"/>
    </source>
</evidence>
<evidence type="ECO:0000256" key="3">
    <source>
        <dbReference type="ARBA" id="ARBA00023163"/>
    </source>
</evidence>
<evidence type="ECO:0000259" key="4">
    <source>
        <dbReference type="PROSITE" id="PS50043"/>
    </source>
</evidence>
<dbReference type="Pfam" id="PF01590">
    <property type="entry name" value="GAF"/>
    <property type="match status" value="1"/>
</dbReference>
<comment type="caution">
    <text evidence="5">The sequence shown here is derived from an EMBL/GenBank/DDBJ whole genome shotgun (WGS) entry which is preliminary data.</text>
</comment>
<name>A0ABU0F4L2_9PSEU</name>
<dbReference type="InterPro" id="IPR036388">
    <property type="entry name" value="WH-like_DNA-bd_sf"/>
</dbReference>
<dbReference type="InterPro" id="IPR016032">
    <property type="entry name" value="Sig_transdc_resp-reg_C-effctor"/>
</dbReference>
<feature type="domain" description="HTH luxR-type" evidence="4">
    <location>
        <begin position="294"/>
        <end position="359"/>
    </location>
</feature>